<keyword evidence="3 8" id="KW-0812">Transmembrane</keyword>
<dbReference type="Pfam" id="PF07885">
    <property type="entry name" value="Ion_trans_2"/>
    <property type="match status" value="1"/>
</dbReference>
<sequence length="119" mass="13636">MVETKIKIGFVILTLVILMTIGTIAFTFLEGWSIVDSFYFSAMTLTTIGYGDLVPTNDLSKLFAVFYAIMGVALVLYGLGVIAKWYVERSQQFEEHEIQHLRNLLYRHKIPENIDEEKP</sequence>
<evidence type="ECO:0000256" key="3">
    <source>
        <dbReference type="ARBA" id="ARBA00022692"/>
    </source>
</evidence>
<keyword evidence="4 8" id="KW-1133">Transmembrane helix</keyword>
<evidence type="ECO:0000256" key="7">
    <source>
        <dbReference type="ARBA" id="ARBA00023303"/>
    </source>
</evidence>
<feature type="transmembrane region" description="Helical" evidence="8">
    <location>
        <begin position="12"/>
        <end position="35"/>
    </location>
</feature>
<dbReference type="InterPro" id="IPR013099">
    <property type="entry name" value="K_chnl_dom"/>
</dbReference>
<keyword evidence="5" id="KW-0406">Ion transport</keyword>
<dbReference type="GO" id="GO:0022841">
    <property type="term" value="F:potassium ion leak channel activity"/>
    <property type="evidence" value="ECO:0007669"/>
    <property type="project" value="TreeGrafter"/>
</dbReference>
<dbReference type="InterPro" id="IPR003280">
    <property type="entry name" value="2pore_dom_K_chnl"/>
</dbReference>
<dbReference type="EMBL" id="NZBU01000004">
    <property type="protein sequence ID" value="MAG21860.1"/>
    <property type="molecule type" value="Genomic_DNA"/>
</dbReference>
<dbReference type="Gene3D" id="1.10.287.70">
    <property type="match status" value="1"/>
</dbReference>
<accession>A0A2D6M0B1</accession>
<dbReference type="PANTHER" id="PTHR11003:SF291">
    <property type="entry name" value="IP11374P"/>
    <property type="match status" value="1"/>
</dbReference>
<protein>
    <recommendedName>
        <fullName evidence="9">Potassium channel domain-containing protein</fullName>
    </recommendedName>
</protein>
<name>A0A2D6M0B1_9ARCH</name>
<gene>
    <name evidence="10" type="ORF">CL943_00960</name>
</gene>
<keyword evidence="2" id="KW-0813">Transport</keyword>
<reference evidence="11" key="1">
    <citation type="submission" date="2017-09" db="EMBL/GenBank/DDBJ databases">
        <title>The Reconstruction of 2,631 Draft Metagenome-Assembled Genomes from the Global Oceans.</title>
        <authorList>
            <person name="Tully B.J."/>
            <person name="Graham E.D."/>
            <person name="Heidelberg J.F."/>
        </authorList>
    </citation>
    <scope>NUCLEOTIDE SEQUENCE [LARGE SCALE GENOMIC DNA]</scope>
</reference>
<feature type="domain" description="Potassium channel" evidence="9">
    <location>
        <begin position="14"/>
        <end position="87"/>
    </location>
</feature>
<evidence type="ECO:0000256" key="8">
    <source>
        <dbReference type="SAM" id="Phobius"/>
    </source>
</evidence>
<evidence type="ECO:0000259" key="9">
    <source>
        <dbReference type="Pfam" id="PF07885"/>
    </source>
</evidence>
<comment type="caution">
    <text evidence="10">The sequence shown here is derived from an EMBL/GenBank/DDBJ whole genome shotgun (WGS) entry which is preliminary data.</text>
</comment>
<dbReference type="PANTHER" id="PTHR11003">
    <property type="entry name" value="POTASSIUM CHANNEL, SUBFAMILY K"/>
    <property type="match status" value="1"/>
</dbReference>
<evidence type="ECO:0000313" key="11">
    <source>
        <dbReference type="Proteomes" id="UP000226592"/>
    </source>
</evidence>
<dbReference type="Proteomes" id="UP000226592">
    <property type="component" value="Unassembled WGS sequence"/>
</dbReference>
<evidence type="ECO:0000256" key="4">
    <source>
        <dbReference type="ARBA" id="ARBA00022989"/>
    </source>
</evidence>
<evidence type="ECO:0000256" key="5">
    <source>
        <dbReference type="ARBA" id="ARBA00023065"/>
    </source>
</evidence>
<evidence type="ECO:0000256" key="6">
    <source>
        <dbReference type="ARBA" id="ARBA00023136"/>
    </source>
</evidence>
<dbReference type="GO" id="GO:0015271">
    <property type="term" value="F:outward rectifier potassium channel activity"/>
    <property type="evidence" value="ECO:0007669"/>
    <property type="project" value="TreeGrafter"/>
</dbReference>
<keyword evidence="6 8" id="KW-0472">Membrane</keyword>
<dbReference type="SUPFAM" id="SSF81324">
    <property type="entry name" value="Voltage-gated potassium channels"/>
    <property type="match status" value="1"/>
</dbReference>
<dbReference type="AlphaFoldDB" id="A0A2D6M0B1"/>
<evidence type="ECO:0000313" key="10">
    <source>
        <dbReference type="EMBL" id="MAG21860.1"/>
    </source>
</evidence>
<feature type="transmembrane region" description="Helical" evidence="8">
    <location>
        <begin position="62"/>
        <end position="87"/>
    </location>
</feature>
<dbReference type="GO" id="GO:0030322">
    <property type="term" value="P:stabilization of membrane potential"/>
    <property type="evidence" value="ECO:0007669"/>
    <property type="project" value="TreeGrafter"/>
</dbReference>
<proteinExistence type="predicted"/>
<evidence type="ECO:0000256" key="2">
    <source>
        <dbReference type="ARBA" id="ARBA00022448"/>
    </source>
</evidence>
<dbReference type="GO" id="GO:0005886">
    <property type="term" value="C:plasma membrane"/>
    <property type="evidence" value="ECO:0007669"/>
    <property type="project" value="TreeGrafter"/>
</dbReference>
<comment type="subcellular location">
    <subcellularLocation>
        <location evidence="1">Membrane</location>
        <topology evidence="1">Multi-pass membrane protein</topology>
    </subcellularLocation>
</comment>
<keyword evidence="7" id="KW-0407">Ion channel</keyword>
<organism evidence="10 11">
    <name type="scientific">Candidatus Iainarchaeum sp</name>
    <dbReference type="NCBI Taxonomy" id="3101447"/>
    <lineage>
        <taxon>Archaea</taxon>
        <taxon>Candidatus Iainarchaeota</taxon>
        <taxon>Candidatus Iainarchaeia</taxon>
        <taxon>Candidatus Iainarchaeales</taxon>
        <taxon>Candidatus Iainarchaeaceae</taxon>
        <taxon>Candidatus Iainarchaeum</taxon>
    </lineage>
</organism>
<evidence type="ECO:0000256" key="1">
    <source>
        <dbReference type="ARBA" id="ARBA00004141"/>
    </source>
</evidence>